<evidence type="ECO:0000256" key="5">
    <source>
        <dbReference type="ARBA" id="ARBA00012613"/>
    </source>
</evidence>
<keyword evidence="9 25" id="KW-0812">Transmembrane</keyword>
<evidence type="ECO:0000256" key="8">
    <source>
        <dbReference type="ARBA" id="ARBA00022679"/>
    </source>
</evidence>
<name>A0A443S1Z7_9ACAR</name>
<comment type="caution">
    <text evidence="26">The sequence shown here is derived from an EMBL/GenBank/DDBJ whole genome shotgun (WGS) entry which is preliminary data.</text>
</comment>
<evidence type="ECO:0000256" key="25">
    <source>
        <dbReference type="SAM" id="Phobius"/>
    </source>
</evidence>
<organism evidence="26 27">
    <name type="scientific">Leptotrombidium deliense</name>
    <dbReference type="NCBI Taxonomy" id="299467"/>
    <lineage>
        <taxon>Eukaryota</taxon>
        <taxon>Metazoa</taxon>
        <taxon>Ecdysozoa</taxon>
        <taxon>Arthropoda</taxon>
        <taxon>Chelicerata</taxon>
        <taxon>Arachnida</taxon>
        <taxon>Acari</taxon>
        <taxon>Acariformes</taxon>
        <taxon>Trombidiformes</taxon>
        <taxon>Prostigmata</taxon>
        <taxon>Anystina</taxon>
        <taxon>Parasitengona</taxon>
        <taxon>Trombiculoidea</taxon>
        <taxon>Trombiculidae</taxon>
        <taxon>Leptotrombidium</taxon>
    </lineage>
</organism>
<dbReference type="GO" id="GO:0000139">
    <property type="term" value="C:Golgi membrane"/>
    <property type="evidence" value="ECO:0007669"/>
    <property type="project" value="UniProtKB-SubCell"/>
</dbReference>
<keyword evidence="8 26" id="KW-0808">Transferase</keyword>
<evidence type="ECO:0000256" key="14">
    <source>
        <dbReference type="ARBA" id="ARBA00023136"/>
    </source>
</evidence>
<gene>
    <name evidence="26" type="ORF">B4U80_09693</name>
</gene>
<dbReference type="OrthoDB" id="6019616at2759"/>
<evidence type="ECO:0000256" key="23">
    <source>
        <dbReference type="PIRSR" id="PIRSR607754-1"/>
    </source>
</evidence>
<proteinExistence type="inferred from homology"/>
<comment type="similarity">
    <text evidence="4">Belongs to the glycosyltransferase 16 (GT16) protein family.</text>
</comment>
<keyword evidence="10" id="KW-0479">Metal-binding</keyword>
<reference evidence="26 27" key="1">
    <citation type="journal article" date="2018" name="Gigascience">
        <title>Genomes of trombidid mites reveal novel predicted allergens and laterally-transferred genes associated with secondary metabolism.</title>
        <authorList>
            <person name="Dong X."/>
            <person name="Chaisiri K."/>
            <person name="Xia D."/>
            <person name="Armstrong S.D."/>
            <person name="Fang Y."/>
            <person name="Donnelly M.J."/>
            <person name="Kadowaki T."/>
            <person name="McGarry J.W."/>
            <person name="Darby A.C."/>
            <person name="Makepeace B.L."/>
        </authorList>
    </citation>
    <scope>NUCLEOTIDE SEQUENCE [LARGE SCALE GENOMIC DNA]</scope>
    <source>
        <strain evidence="26">UoL-UT</strain>
    </source>
</reference>
<keyword evidence="11" id="KW-0735">Signal-anchor</keyword>
<dbReference type="Proteomes" id="UP000288716">
    <property type="component" value="Unassembled WGS sequence"/>
</dbReference>
<evidence type="ECO:0000256" key="7">
    <source>
        <dbReference type="ARBA" id="ARBA00022676"/>
    </source>
</evidence>
<evidence type="ECO:0000256" key="10">
    <source>
        <dbReference type="ARBA" id="ARBA00022723"/>
    </source>
</evidence>
<evidence type="ECO:0000256" key="13">
    <source>
        <dbReference type="ARBA" id="ARBA00023034"/>
    </source>
</evidence>
<evidence type="ECO:0000256" key="2">
    <source>
        <dbReference type="ARBA" id="ARBA00004323"/>
    </source>
</evidence>
<evidence type="ECO:0000256" key="19">
    <source>
        <dbReference type="ARBA" id="ARBA00031203"/>
    </source>
</evidence>
<evidence type="ECO:0000256" key="9">
    <source>
        <dbReference type="ARBA" id="ARBA00022692"/>
    </source>
</evidence>
<keyword evidence="7 26" id="KW-0328">Glycosyltransferase</keyword>
<keyword evidence="27" id="KW-1185">Reference proteome</keyword>
<dbReference type="GO" id="GO:0008455">
    <property type="term" value="F:alpha-1,6-mannosylglycoprotein 2-beta-N-acetylglucosaminyltransferase activity"/>
    <property type="evidence" value="ECO:0007669"/>
    <property type="project" value="UniProtKB-EC"/>
</dbReference>
<evidence type="ECO:0000256" key="11">
    <source>
        <dbReference type="ARBA" id="ARBA00022968"/>
    </source>
</evidence>
<evidence type="ECO:0000313" key="27">
    <source>
        <dbReference type="Proteomes" id="UP000288716"/>
    </source>
</evidence>
<evidence type="ECO:0000256" key="18">
    <source>
        <dbReference type="ARBA" id="ARBA00029663"/>
    </source>
</evidence>
<evidence type="ECO:0000313" key="26">
    <source>
        <dbReference type="EMBL" id="RWS21501.1"/>
    </source>
</evidence>
<dbReference type="UniPathway" id="UPA00378"/>
<dbReference type="PANTHER" id="PTHR12871">
    <property type="entry name" value="BETA-1,2-N-ACETYLGLUCOSAMINYLTRANSFERASE II"/>
    <property type="match status" value="1"/>
</dbReference>
<dbReference type="GO" id="GO:0046872">
    <property type="term" value="F:metal ion binding"/>
    <property type="evidence" value="ECO:0007669"/>
    <property type="project" value="UniProtKB-KW"/>
</dbReference>
<dbReference type="EMBL" id="NCKV01011967">
    <property type="protein sequence ID" value="RWS21501.1"/>
    <property type="molecule type" value="Genomic_DNA"/>
</dbReference>
<keyword evidence="14 25" id="KW-0472">Membrane</keyword>
<dbReference type="Pfam" id="PF05060">
    <property type="entry name" value="MGAT2"/>
    <property type="match status" value="1"/>
</dbReference>
<evidence type="ECO:0000256" key="1">
    <source>
        <dbReference type="ARBA" id="ARBA00001936"/>
    </source>
</evidence>
<protein>
    <recommendedName>
        <fullName evidence="6">Alpha-1,6-mannosyl-glycoprotein 2-beta-N-acetylglucosaminyltransferase</fullName>
        <ecNumber evidence="5">2.4.1.143</ecNumber>
    </recommendedName>
    <alternativeName>
        <fullName evidence="21">Beta-1,2-N-acetylglucosaminyltransferase II</fullName>
    </alternativeName>
    <alternativeName>
        <fullName evidence="20">GlcNAc-T II</fullName>
    </alternativeName>
    <alternativeName>
        <fullName evidence="19">Mannoside acetylglucosaminyltransferase 2</fullName>
    </alternativeName>
    <alternativeName>
        <fullName evidence="18">N-glycosyl-oligosaccharide-glycoprotein N-acetylglucosaminyltransferase II</fullName>
    </alternativeName>
</protein>
<accession>A0A443S1Z7</accession>
<evidence type="ECO:0000256" key="17">
    <source>
        <dbReference type="ARBA" id="ARBA00023211"/>
    </source>
</evidence>
<dbReference type="InterPro" id="IPR029044">
    <property type="entry name" value="Nucleotide-diphossugar_trans"/>
</dbReference>
<dbReference type="InterPro" id="IPR007754">
    <property type="entry name" value="GlcNAc_II"/>
</dbReference>
<evidence type="ECO:0000256" key="20">
    <source>
        <dbReference type="ARBA" id="ARBA00032552"/>
    </source>
</evidence>
<dbReference type="GO" id="GO:0009312">
    <property type="term" value="P:oligosaccharide biosynthetic process"/>
    <property type="evidence" value="ECO:0007669"/>
    <property type="project" value="InterPro"/>
</dbReference>
<evidence type="ECO:0000256" key="6">
    <source>
        <dbReference type="ARBA" id="ARBA00014817"/>
    </source>
</evidence>
<evidence type="ECO:0000256" key="22">
    <source>
        <dbReference type="ARBA" id="ARBA00093257"/>
    </source>
</evidence>
<keyword evidence="15 24" id="KW-1015">Disulfide bond</keyword>
<comment type="pathway">
    <text evidence="3">Protein modification; protein glycosylation.</text>
</comment>
<dbReference type="VEuPathDB" id="VectorBase:LDEU010539"/>
<evidence type="ECO:0000256" key="3">
    <source>
        <dbReference type="ARBA" id="ARBA00004922"/>
    </source>
</evidence>
<evidence type="ECO:0000256" key="4">
    <source>
        <dbReference type="ARBA" id="ARBA00011011"/>
    </source>
</evidence>
<dbReference type="GO" id="GO:0006487">
    <property type="term" value="P:protein N-linked glycosylation"/>
    <property type="evidence" value="ECO:0007669"/>
    <property type="project" value="TreeGrafter"/>
</dbReference>
<keyword evidence="12 25" id="KW-1133">Transmembrane helix</keyword>
<feature type="disulfide bond" evidence="24">
    <location>
        <begin position="168"/>
        <end position="182"/>
    </location>
</feature>
<feature type="transmembrane region" description="Helical" evidence="25">
    <location>
        <begin position="6"/>
        <end position="23"/>
    </location>
</feature>
<evidence type="ECO:0000256" key="24">
    <source>
        <dbReference type="PIRSR" id="PIRSR607754-3"/>
    </source>
</evidence>
<dbReference type="AlphaFoldDB" id="A0A443S1Z7"/>
<keyword evidence="16" id="KW-0325">Glycoprotein</keyword>
<keyword evidence="13" id="KW-0333">Golgi apparatus</keyword>
<evidence type="ECO:0000256" key="15">
    <source>
        <dbReference type="ARBA" id="ARBA00023157"/>
    </source>
</evidence>
<dbReference type="PANTHER" id="PTHR12871:SF0">
    <property type="entry name" value="ALPHA-1,6-MANNOSYL-GLYCOPROTEIN 2-BETA-N-ACETYLGLUCOSAMINYLTRANSFERASE"/>
    <property type="match status" value="1"/>
</dbReference>
<dbReference type="SUPFAM" id="SSF53448">
    <property type="entry name" value="Nucleotide-diphospho-sugar transferases"/>
    <property type="match status" value="1"/>
</dbReference>
<dbReference type="STRING" id="299467.A0A443S1Z7"/>
<comment type="subcellular location">
    <subcellularLocation>
        <location evidence="2">Golgi apparatus membrane</location>
        <topology evidence="2">Single-pass type II membrane protein</topology>
    </subcellularLocation>
</comment>
<comment type="catalytic activity">
    <reaction evidence="22">
        <text>an N(4)-{beta-D-GlcNAc-(1-&gt;2)-alpha-D-Man-(1-&gt;3)-[alpha-D-Man-(1-&gt;6)]-beta-D-Man-(1-&gt;4)-beta-D-GlcNAc-(1-&gt;4)-beta-D-GlcNAc}-L-asparaginyl-[protein] + UDP-N-acetyl-alpha-D-glucosamine = N(4)-{beta-D-GlcNAc-(1-&gt;2)-alpha-D-Man-(1-&gt;3)-[beta-D-GlcNAc-(1-&gt;2)-alpha-D-Man-(1-&gt;6)]-beta-D-Man-(1-&gt;4)-beta-D-GlcNAc-(1-&gt;4)-beta-D-GlcNAc}-L-asparaginyl-[protein] + UDP + H(+)</text>
        <dbReference type="Rhea" id="RHEA:12941"/>
        <dbReference type="Rhea" id="RHEA-COMP:13526"/>
        <dbReference type="Rhea" id="RHEA-COMP:14369"/>
        <dbReference type="ChEBI" id="CHEBI:15378"/>
        <dbReference type="ChEBI" id="CHEBI:57705"/>
        <dbReference type="ChEBI" id="CHEBI:58223"/>
        <dbReference type="ChEBI" id="CHEBI:60615"/>
        <dbReference type="ChEBI" id="CHEBI:60651"/>
        <dbReference type="EC" id="2.4.1.143"/>
    </reaction>
</comment>
<dbReference type="EC" id="2.4.1.143" evidence="5"/>
<feature type="disulfide bond" evidence="24">
    <location>
        <begin position="305"/>
        <end position="404"/>
    </location>
</feature>
<evidence type="ECO:0000256" key="21">
    <source>
        <dbReference type="ARBA" id="ARBA00032915"/>
    </source>
</evidence>
<dbReference type="Gene3D" id="3.90.550.10">
    <property type="entry name" value="Spore Coat Polysaccharide Biosynthesis Protein SpsA, Chain A"/>
    <property type="match status" value="1"/>
</dbReference>
<keyword evidence="17" id="KW-0464">Manganese</keyword>
<comment type="cofactor">
    <cofactor evidence="1">
        <name>Mn(2+)</name>
        <dbReference type="ChEBI" id="CHEBI:29035"/>
    </cofactor>
</comment>
<sequence>MYSRNFMKFWLLLVLLVYAYFMFELFKKLSNKSSTVDVESDGMKAFYEESDPYLIELSKTSDLQSLVNELNQKQEILNENLFGPFEADDTIIAIQVHNKIDFLKLTIESLEKVKGIEKTLIIFSHSLFDVNINKIVRSIKFAKVMQIFYPYSTQIFPNSFPGNDPNDCPRDVTKEEAMRMKCNNAEFPDKFGHYRESRFVQIRHHWFWKINFIFENLHVTRSFNGHVVFIDENYYLLPDSLYFLNEMKKLTHNDPNCVYSLGTWKSEINPLKSHIAVVYGGIPHNSYIITKHFWLTFKIHSETFCNTDDFNFDAAFVGICQRHLKPRPHSMYPLVPRVYYIGDNATHVDGSHEKFYVYEKTVELAASLEPFLFPKRLEKKYNIINVRSYMELGGFNDPRDKSLCMTMCNV</sequence>
<dbReference type="GO" id="GO:0005795">
    <property type="term" value="C:Golgi stack"/>
    <property type="evidence" value="ECO:0007669"/>
    <property type="project" value="InterPro"/>
</dbReference>
<evidence type="ECO:0000256" key="12">
    <source>
        <dbReference type="ARBA" id="ARBA00022989"/>
    </source>
</evidence>
<feature type="binding site" evidence="23">
    <location>
        <begin position="201"/>
        <end position="205"/>
    </location>
    <ligand>
        <name>substrate</name>
    </ligand>
</feature>
<evidence type="ECO:0000256" key="16">
    <source>
        <dbReference type="ARBA" id="ARBA00023180"/>
    </source>
</evidence>